<dbReference type="EMBL" id="MK500582">
    <property type="protein sequence ID" value="QBK92754.1"/>
    <property type="molecule type" value="Genomic_DNA"/>
</dbReference>
<protein>
    <submittedName>
        <fullName evidence="2">RNA polymerase subunit beta</fullName>
    </submittedName>
</protein>
<dbReference type="GO" id="GO:0003677">
    <property type="term" value="F:DNA binding"/>
    <property type="evidence" value="ECO:0007669"/>
    <property type="project" value="InterPro"/>
</dbReference>
<dbReference type="InterPro" id="IPR007120">
    <property type="entry name" value="DNA-dir_RNAP_su2_dom"/>
</dbReference>
<proteinExistence type="predicted"/>
<dbReference type="SUPFAM" id="SSF64484">
    <property type="entry name" value="beta and beta-prime subunits of DNA dependent RNA-polymerase"/>
    <property type="match status" value="1"/>
</dbReference>
<evidence type="ECO:0000313" key="2">
    <source>
        <dbReference type="EMBL" id="QBK92754.1"/>
    </source>
</evidence>
<organism evidence="2">
    <name type="scientific">Pithovirus LCPAC401</name>
    <dbReference type="NCBI Taxonomy" id="2506595"/>
    <lineage>
        <taxon>Viruses</taxon>
        <taxon>Pithoviruses</taxon>
    </lineage>
</organism>
<gene>
    <name evidence="2" type="ORF">LCPAC401_03920</name>
</gene>
<name>A0A481ZA28_9VIRU</name>
<evidence type="ECO:0000259" key="1">
    <source>
        <dbReference type="Pfam" id="PF00562"/>
    </source>
</evidence>
<dbReference type="InterPro" id="IPR014724">
    <property type="entry name" value="RNA_pol_RPB2_OB-fold"/>
</dbReference>
<dbReference type="GO" id="GO:0006351">
    <property type="term" value="P:DNA-templated transcription"/>
    <property type="evidence" value="ECO:0007669"/>
    <property type="project" value="InterPro"/>
</dbReference>
<dbReference type="Gene3D" id="2.40.50.150">
    <property type="match status" value="1"/>
</dbReference>
<feature type="domain" description="DNA-directed RNA polymerase subunit 2 hybrid-binding" evidence="1">
    <location>
        <begin position="1"/>
        <end position="124"/>
    </location>
</feature>
<dbReference type="GO" id="GO:0003899">
    <property type="term" value="F:DNA-directed RNA polymerase activity"/>
    <property type="evidence" value="ECO:0007669"/>
    <property type="project" value="InterPro"/>
</dbReference>
<accession>A0A481ZA28</accession>
<dbReference type="Pfam" id="PF00562">
    <property type="entry name" value="RNA_pol_Rpb2_6"/>
    <property type="match status" value="1"/>
</dbReference>
<reference evidence="2" key="1">
    <citation type="journal article" date="2019" name="MBio">
        <title>Virus Genomes from Deep Sea Sediments Expand the Ocean Megavirome and Support Independent Origins of Viral Gigantism.</title>
        <authorList>
            <person name="Backstrom D."/>
            <person name="Yutin N."/>
            <person name="Jorgensen S.L."/>
            <person name="Dharamshi J."/>
            <person name="Homa F."/>
            <person name="Zaremba-Niedwiedzka K."/>
            <person name="Spang A."/>
            <person name="Wolf Y.I."/>
            <person name="Koonin E.V."/>
            <person name="Ettema T.J."/>
        </authorList>
    </citation>
    <scope>NUCLEOTIDE SEQUENCE</scope>
</reference>
<sequence>MNRAPIERGLFMMSTYHVYKSVIRSPSDEKFTIPFCQEEKYHAIDEDGIPRMDSCMIAGDCIIGKVRIDTGNIIDVSTYVKSGEQGTVDEVNVSKGDNITVVIVRIKRVGIPQTGDMFASHYAQIACGIRPLPEGDGPW</sequence>